<feature type="domain" description="Glycosyl hydrolase family 13 catalytic" evidence="1">
    <location>
        <begin position="16"/>
        <end position="419"/>
    </location>
</feature>
<proteinExistence type="predicted"/>
<dbReference type="Proteomes" id="UP000265540">
    <property type="component" value="Unassembled WGS sequence"/>
</dbReference>
<dbReference type="AlphaFoldDB" id="A0A3A4ZFW0"/>
<comment type="caution">
    <text evidence="2">The sequence shown here is derived from an EMBL/GenBank/DDBJ whole genome shotgun (WGS) entry which is preliminary data.</text>
</comment>
<dbReference type="Gene3D" id="3.90.400.10">
    <property type="entry name" value="Oligo-1,6-glucosidase, Domain 2"/>
    <property type="match status" value="1"/>
</dbReference>
<evidence type="ECO:0000313" key="2">
    <source>
        <dbReference type="EMBL" id="RJR28011.1"/>
    </source>
</evidence>
<dbReference type="PANTHER" id="PTHR10357">
    <property type="entry name" value="ALPHA-AMYLASE FAMILY MEMBER"/>
    <property type="match status" value="1"/>
</dbReference>
<dbReference type="GO" id="GO:0005975">
    <property type="term" value="P:carbohydrate metabolic process"/>
    <property type="evidence" value="ECO:0007669"/>
    <property type="project" value="InterPro"/>
</dbReference>
<dbReference type="InterPro" id="IPR045857">
    <property type="entry name" value="O16G_dom_2"/>
</dbReference>
<dbReference type="Gene3D" id="3.20.20.80">
    <property type="entry name" value="Glycosidases"/>
    <property type="match status" value="1"/>
</dbReference>
<dbReference type="PANTHER" id="PTHR10357:SF219">
    <property type="entry name" value="MALTOSE ALPHA-D-GLUCOSYLTRANSFERASE"/>
    <property type="match status" value="1"/>
</dbReference>
<dbReference type="SUPFAM" id="SSF51445">
    <property type="entry name" value="(Trans)glycosidases"/>
    <property type="match status" value="1"/>
</dbReference>
<evidence type="ECO:0000259" key="1">
    <source>
        <dbReference type="SMART" id="SM00642"/>
    </source>
</evidence>
<dbReference type="SMART" id="SM00642">
    <property type="entry name" value="Aamy"/>
    <property type="match status" value="1"/>
</dbReference>
<gene>
    <name evidence="2" type="ORF">C4561_00710</name>
</gene>
<name>A0A3A4ZFW0_UNCKA</name>
<dbReference type="InterPro" id="IPR017853">
    <property type="entry name" value="GH"/>
</dbReference>
<dbReference type="InterPro" id="IPR006047">
    <property type="entry name" value="GH13_cat_dom"/>
</dbReference>
<dbReference type="Pfam" id="PF00128">
    <property type="entry name" value="Alpha-amylase"/>
    <property type="match status" value="1"/>
</dbReference>
<sequence>MNTDKKYWWKDATFYSLYLDKFAGNFINLTDKLSYLQNLGIDAIWLLPHYPSPMIDGGYDITDFLNVRSELGTLNDFEKFVTEAHVLDIKVIIDITLNHTSNQHIWFENASKDLRSSYRDYYIWSNTGKELLLAENPFSNIKTSNWIPNTHTNDYYFATFYPQQPDLNWENPAVLEEMLKILDFWIDMGVDGFRLDSIPRIIKEEGTSCVNLPKVHDVVRKIRKHIEKKSSETILVAENDLPINEAKKYFGNGDECHVGLNFVLGLQLWLSLMGDSQDKLQSAIDQSSGIPDSCSWATFLNNHDSHALYLLDPETKKRLSKWMDPDYKYSLKPASKTSVRVGEIFNGDKRRILSAYRKLFDLPGAHILYYGDEIGMRNLPPVAGNKDTRTYVRGDFDWEEAEKQKEDENSILTGISEITCHRSIN</sequence>
<accession>A0A3A4ZFW0</accession>
<protein>
    <submittedName>
        <fullName evidence="2">Alpha-amylase</fullName>
    </submittedName>
</protein>
<reference evidence="2 3" key="1">
    <citation type="journal article" date="2017" name="ISME J.">
        <title>Energy and carbon metabolisms in a deep terrestrial subsurface fluid microbial community.</title>
        <authorList>
            <person name="Momper L."/>
            <person name="Jungbluth S.P."/>
            <person name="Lee M.D."/>
            <person name="Amend J.P."/>
        </authorList>
    </citation>
    <scope>NUCLEOTIDE SEQUENCE [LARGE SCALE GENOMIC DNA]</scope>
    <source>
        <strain evidence="2">SURF_46</strain>
    </source>
</reference>
<dbReference type="EMBL" id="QZJF01000005">
    <property type="protein sequence ID" value="RJR28011.1"/>
    <property type="molecule type" value="Genomic_DNA"/>
</dbReference>
<evidence type="ECO:0000313" key="3">
    <source>
        <dbReference type="Proteomes" id="UP000265540"/>
    </source>
</evidence>
<organism evidence="2 3">
    <name type="scientific">candidate division WWE3 bacterium</name>
    <dbReference type="NCBI Taxonomy" id="2053526"/>
    <lineage>
        <taxon>Bacteria</taxon>
        <taxon>Katanobacteria</taxon>
    </lineage>
</organism>